<proteinExistence type="predicted"/>
<accession>A0A9W8UF30</accession>
<reference evidence="2" key="1">
    <citation type="submission" date="2022-10" db="EMBL/GenBank/DDBJ databases">
        <title>Fusarium specimens isolated from Avocado Roots.</title>
        <authorList>
            <person name="Stajich J."/>
            <person name="Roper C."/>
            <person name="Heimlech-Rivalta G."/>
        </authorList>
    </citation>
    <scope>NUCLEOTIDE SEQUENCE</scope>
    <source>
        <strain evidence="2">CF00143</strain>
    </source>
</reference>
<evidence type="ECO:0000313" key="3">
    <source>
        <dbReference type="Proteomes" id="UP001152130"/>
    </source>
</evidence>
<evidence type="ECO:0000313" key="2">
    <source>
        <dbReference type="EMBL" id="KAJ4022576.1"/>
    </source>
</evidence>
<evidence type="ECO:0000256" key="1">
    <source>
        <dbReference type="SAM" id="MobiDB-lite"/>
    </source>
</evidence>
<gene>
    <name evidence="2" type="ORF">NW766_001615</name>
</gene>
<sequence length="142" mass="15158">MARDAESESSVFCCLPNPLKVFKKKTDQPGPIRQAVDGNNAEHRRTPIPIDDQGRVIGSRDHPTQDLRPRPNSPPDNVFNTGQPTKDPGLCLPPDGRGLWRYPTGARPSVASEAASAEGNGGNNTDKKDHGDGNLAAAANLI</sequence>
<dbReference type="EMBL" id="JAPDHF010000002">
    <property type="protein sequence ID" value="KAJ4022576.1"/>
    <property type="molecule type" value="Genomic_DNA"/>
</dbReference>
<feature type="compositionally biased region" description="Basic and acidic residues" evidence="1">
    <location>
        <begin position="52"/>
        <end position="69"/>
    </location>
</feature>
<protein>
    <submittedName>
        <fullName evidence="2">Uncharacterized protein</fullName>
    </submittedName>
</protein>
<feature type="region of interest" description="Disordered" evidence="1">
    <location>
        <begin position="23"/>
        <end position="142"/>
    </location>
</feature>
<dbReference type="AlphaFoldDB" id="A0A9W8UF30"/>
<dbReference type="OrthoDB" id="3996251at2759"/>
<comment type="caution">
    <text evidence="2">The sequence shown here is derived from an EMBL/GenBank/DDBJ whole genome shotgun (WGS) entry which is preliminary data.</text>
</comment>
<organism evidence="2 3">
    <name type="scientific">Fusarium irregulare</name>
    <dbReference type="NCBI Taxonomy" id="2494466"/>
    <lineage>
        <taxon>Eukaryota</taxon>
        <taxon>Fungi</taxon>
        <taxon>Dikarya</taxon>
        <taxon>Ascomycota</taxon>
        <taxon>Pezizomycotina</taxon>
        <taxon>Sordariomycetes</taxon>
        <taxon>Hypocreomycetidae</taxon>
        <taxon>Hypocreales</taxon>
        <taxon>Nectriaceae</taxon>
        <taxon>Fusarium</taxon>
        <taxon>Fusarium incarnatum-equiseti species complex</taxon>
    </lineage>
</organism>
<name>A0A9W8UF30_9HYPO</name>
<dbReference type="Proteomes" id="UP001152130">
    <property type="component" value="Unassembled WGS sequence"/>
</dbReference>
<keyword evidence="3" id="KW-1185">Reference proteome</keyword>